<sequence>MFSWICRQGHRTGLTVFILRSSIKILMLELVCERSDDHKVLKKRLMHEAMGSRKCECMFKFHGYVNRKIKALMLVILNGVHNHEMAPKLEGKILAGRLKEDD</sequence>
<dbReference type="Pfam" id="PF08731">
    <property type="entry name" value="AFT"/>
    <property type="match status" value="1"/>
</dbReference>
<name>G7KI24_MEDTR</name>
<evidence type="ECO:0000313" key="1">
    <source>
        <dbReference type="EMBL" id="AES77019.1"/>
    </source>
</evidence>
<dbReference type="AlphaFoldDB" id="G7KI24"/>
<organism evidence="1 3">
    <name type="scientific">Medicago truncatula</name>
    <name type="common">Barrel medic</name>
    <name type="synonym">Medicago tribuloides</name>
    <dbReference type="NCBI Taxonomy" id="3880"/>
    <lineage>
        <taxon>Eukaryota</taxon>
        <taxon>Viridiplantae</taxon>
        <taxon>Streptophyta</taxon>
        <taxon>Embryophyta</taxon>
        <taxon>Tracheophyta</taxon>
        <taxon>Spermatophyta</taxon>
        <taxon>Magnoliopsida</taxon>
        <taxon>eudicotyledons</taxon>
        <taxon>Gunneridae</taxon>
        <taxon>Pentapetalae</taxon>
        <taxon>rosids</taxon>
        <taxon>fabids</taxon>
        <taxon>Fabales</taxon>
        <taxon>Fabaceae</taxon>
        <taxon>Papilionoideae</taxon>
        <taxon>50 kb inversion clade</taxon>
        <taxon>NPAAA clade</taxon>
        <taxon>Hologalegina</taxon>
        <taxon>IRL clade</taxon>
        <taxon>Trifolieae</taxon>
        <taxon>Medicago</taxon>
    </lineage>
</organism>
<dbReference type="GO" id="GO:0045944">
    <property type="term" value="P:positive regulation of transcription by RNA polymerase II"/>
    <property type="evidence" value="ECO:0007669"/>
    <property type="project" value="InterPro"/>
</dbReference>
<gene>
    <name evidence="1" type="ordered locus">MTR_6g090600</name>
</gene>
<dbReference type="PaxDb" id="3880-AES77019"/>
<protein>
    <recommendedName>
        <fullName evidence="4">FAR1 DNA-binding domain protein</fullName>
    </recommendedName>
</protein>
<reference evidence="2" key="3">
    <citation type="submission" date="2015-04" db="UniProtKB">
        <authorList>
            <consortium name="EnsemblPlants"/>
        </authorList>
    </citation>
    <scope>IDENTIFICATION</scope>
    <source>
        <strain evidence="2">cv. Jemalong A17</strain>
    </source>
</reference>
<dbReference type="GO" id="GO:0010106">
    <property type="term" value="P:cellular response to iron ion starvation"/>
    <property type="evidence" value="ECO:0007669"/>
    <property type="project" value="InterPro"/>
</dbReference>
<evidence type="ECO:0008006" key="4">
    <source>
        <dbReference type="Google" id="ProtNLM"/>
    </source>
</evidence>
<dbReference type="HOGENOM" id="CLU_2281637_0_0_1"/>
<proteinExistence type="predicted"/>
<dbReference type="EnsemblPlants" id="AES77019">
    <property type="protein sequence ID" value="AES77019"/>
    <property type="gene ID" value="MTR_6g090600"/>
</dbReference>
<evidence type="ECO:0000313" key="3">
    <source>
        <dbReference type="Proteomes" id="UP000002051"/>
    </source>
</evidence>
<dbReference type="GO" id="GO:0000981">
    <property type="term" value="F:DNA-binding transcription factor activity, RNA polymerase II-specific"/>
    <property type="evidence" value="ECO:0007669"/>
    <property type="project" value="InterPro"/>
</dbReference>
<reference evidence="1 3" key="1">
    <citation type="journal article" date="2011" name="Nature">
        <title>The Medicago genome provides insight into the evolution of rhizobial symbioses.</title>
        <authorList>
            <person name="Young N.D."/>
            <person name="Debelle F."/>
            <person name="Oldroyd G.E."/>
            <person name="Geurts R."/>
            <person name="Cannon S.B."/>
            <person name="Udvardi M.K."/>
            <person name="Benedito V.A."/>
            <person name="Mayer K.F."/>
            <person name="Gouzy J."/>
            <person name="Schoof H."/>
            <person name="Van de Peer Y."/>
            <person name="Proost S."/>
            <person name="Cook D.R."/>
            <person name="Meyers B.C."/>
            <person name="Spannagl M."/>
            <person name="Cheung F."/>
            <person name="De Mita S."/>
            <person name="Krishnakumar V."/>
            <person name="Gundlach H."/>
            <person name="Zhou S."/>
            <person name="Mudge J."/>
            <person name="Bharti A.K."/>
            <person name="Murray J.D."/>
            <person name="Naoumkina M.A."/>
            <person name="Rosen B."/>
            <person name="Silverstein K.A."/>
            <person name="Tang H."/>
            <person name="Rombauts S."/>
            <person name="Zhao P.X."/>
            <person name="Zhou P."/>
            <person name="Barbe V."/>
            <person name="Bardou P."/>
            <person name="Bechner M."/>
            <person name="Bellec A."/>
            <person name="Berger A."/>
            <person name="Berges H."/>
            <person name="Bidwell S."/>
            <person name="Bisseling T."/>
            <person name="Choisne N."/>
            <person name="Couloux A."/>
            <person name="Denny R."/>
            <person name="Deshpande S."/>
            <person name="Dai X."/>
            <person name="Doyle J.J."/>
            <person name="Dudez A.M."/>
            <person name="Farmer A.D."/>
            <person name="Fouteau S."/>
            <person name="Franken C."/>
            <person name="Gibelin C."/>
            <person name="Gish J."/>
            <person name="Goldstein S."/>
            <person name="Gonzalez A.J."/>
            <person name="Green P.J."/>
            <person name="Hallab A."/>
            <person name="Hartog M."/>
            <person name="Hua A."/>
            <person name="Humphray S.J."/>
            <person name="Jeong D.H."/>
            <person name="Jing Y."/>
            <person name="Jocker A."/>
            <person name="Kenton S.M."/>
            <person name="Kim D.J."/>
            <person name="Klee K."/>
            <person name="Lai H."/>
            <person name="Lang C."/>
            <person name="Lin S."/>
            <person name="Macmil S.L."/>
            <person name="Magdelenat G."/>
            <person name="Matthews L."/>
            <person name="McCorrison J."/>
            <person name="Monaghan E.L."/>
            <person name="Mun J.H."/>
            <person name="Najar F.Z."/>
            <person name="Nicholson C."/>
            <person name="Noirot C."/>
            <person name="O'Bleness M."/>
            <person name="Paule C.R."/>
            <person name="Poulain J."/>
            <person name="Prion F."/>
            <person name="Qin B."/>
            <person name="Qu C."/>
            <person name="Retzel E.F."/>
            <person name="Riddle C."/>
            <person name="Sallet E."/>
            <person name="Samain S."/>
            <person name="Samson N."/>
            <person name="Sanders I."/>
            <person name="Saurat O."/>
            <person name="Scarpelli C."/>
            <person name="Schiex T."/>
            <person name="Segurens B."/>
            <person name="Severin A.J."/>
            <person name="Sherrier D.J."/>
            <person name="Shi R."/>
            <person name="Sims S."/>
            <person name="Singer S.R."/>
            <person name="Sinharoy S."/>
            <person name="Sterck L."/>
            <person name="Viollet A."/>
            <person name="Wang B.B."/>
            <person name="Wang K."/>
            <person name="Wang M."/>
            <person name="Wang X."/>
            <person name="Warfsmann J."/>
            <person name="Weissenbach J."/>
            <person name="White D.D."/>
            <person name="White J.D."/>
            <person name="Wiley G.B."/>
            <person name="Wincker P."/>
            <person name="Xing Y."/>
            <person name="Yang L."/>
            <person name="Yao Z."/>
            <person name="Ying F."/>
            <person name="Zhai J."/>
            <person name="Zhou L."/>
            <person name="Zuber A."/>
            <person name="Denarie J."/>
            <person name="Dixon R.A."/>
            <person name="May G.D."/>
            <person name="Schwartz D.C."/>
            <person name="Rogers J."/>
            <person name="Quetier F."/>
            <person name="Town C.D."/>
            <person name="Roe B.A."/>
        </authorList>
    </citation>
    <scope>NUCLEOTIDE SEQUENCE [LARGE SCALE GENOMIC DNA]</scope>
    <source>
        <strain evidence="1">A17</strain>
        <strain evidence="2 3">cv. Jemalong A17</strain>
    </source>
</reference>
<dbReference type="EMBL" id="CM001222">
    <property type="protein sequence ID" value="AES77019.1"/>
    <property type="molecule type" value="Genomic_DNA"/>
</dbReference>
<dbReference type="InterPro" id="IPR014842">
    <property type="entry name" value="AFT"/>
</dbReference>
<evidence type="ECO:0000313" key="2">
    <source>
        <dbReference type="EnsemblPlants" id="AES77019"/>
    </source>
</evidence>
<reference evidence="1 3" key="2">
    <citation type="journal article" date="2014" name="BMC Genomics">
        <title>An improved genome release (version Mt4.0) for the model legume Medicago truncatula.</title>
        <authorList>
            <person name="Tang H."/>
            <person name="Krishnakumar V."/>
            <person name="Bidwell S."/>
            <person name="Rosen B."/>
            <person name="Chan A."/>
            <person name="Zhou S."/>
            <person name="Gentzbittel L."/>
            <person name="Childs K.L."/>
            <person name="Yandell M."/>
            <person name="Gundlach H."/>
            <person name="Mayer K.F."/>
            <person name="Schwartz D.C."/>
            <person name="Town C.D."/>
        </authorList>
    </citation>
    <scope>GENOME REANNOTATION</scope>
    <source>
        <strain evidence="2 3">cv. Jemalong A17</strain>
    </source>
</reference>
<dbReference type="Proteomes" id="UP000002051">
    <property type="component" value="Chromosome 6"/>
</dbReference>
<keyword evidence="3" id="KW-1185">Reference proteome</keyword>
<accession>G7KI24</accession>